<sequence>MLSKVFPVNSEVVNKVLNECIVCPCAKQTRNMFLVSSIKSSQIFYLIHLDVWGPYKQATFDGNRFFLTVVDDFSRMSWLFLLKSKADVCSFRLFFEVCQDTI</sequence>
<dbReference type="EMBL" id="JBJKTR010000008">
    <property type="protein sequence ID" value="KAL3362244.1"/>
    <property type="molecule type" value="Genomic_DNA"/>
</dbReference>
<name>A0ABD2U136_9SOLN</name>
<dbReference type="InterPro" id="IPR036397">
    <property type="entry name" value="RNaseH_sf"/>
</dbReference>
<dbReference type="Proteomes" id="UP001627284">
    <property type="component" value="Unassembled WGS sequence"/>
</dbReference>
<organism evidence="1 2">
    <name type="scientific">Solanum stoloniferum</name>
    <dbReference type="NCBI Taxonomy" id="62892"/>
    <lineage>
        <taxon>Eukaryota</taxon>
        <taxon>Viridiplantae</taxon>
        <taxon>Streptophyta</taxon>
        <taxon>Embryophyta</taxon>
        <taxon>Tracheophyta</taxon>
        <taxon>Spermatophyta</taxon>
        <taxon>Magnoliopsida</taxon>
        <taxon>eudicotyledons</taxon>
        <taxon>Gunneridae</taxon>
        <taxon>Pentapetalae</taxon>
        <taxon>asterids</taxon>
        <taxon>lamiids</taxon>
        <taxon>Solanales</taxon>
        <taxon>Solanaceae</taxon>
        <taxon>Solanoideae</taxon>
        <taxon>Solaneae</taxon>
        <taxon>Solanum</taxon>
    </lineage>
</organism>
<dbReference type="InterPro" id="IPR039537">
    <property type="entry name" value="Retrotran_Ty1/copia-like"/>
</dbReference>
<dbReference type="Gene3D" id="3.30.420.10">
    <property type="entry name" value="Ribonuclease H-like superfamily/Ribonuclease H"/>
    <property type="match status" value="1"/>
</dbReference>
<keyword evidence="2" id="KW-1185">Reference proteome</keyword>
<evidence type="ECO:0000313" key="2">
    <source>
        <dbReference type="Proteomes" id="UP001627284"/>
    </source>
</evidence>
<protein>
    <recommendedName>
        <fullName evidence="3">Retrovirus-related Pol polyprotein from transposon TNT 1-94</fullName>
    </recommendedName>
</protein>
<evidence type="ECO:0000313" key="1">
    <source>
        <dbReference type="EMBL" id="KAL3362244.1"/>
    </source>
</evidence>
<dbReference type="InterPro" id="IPR012337">
    <property type="entry name" value="RNaseH-like_sf"/>
</dbReference>
<reference evidence="1 2" key="1">
    <citation type="submission" date="2024-05" db="EMBL/GenBank/DDBJ databases">
        <title>De novo assembly of an allotetraploid wild potato.</title>
        <authorList>
            <person name="Hosaka A.J."/>
        </authorList>
    </citation>
    <scope>NUCLEOTIDE SEQUENCE [LARGE SCALE GENOMIC DNA]</scope>
    <source>
        <tissue evidence="1">Young leaves</tissue>
    </source>
</reference>
<dbReference type="SUPFAM" id="SSF53098">
    <property type="entry name" value="Ribonuclease H-like"/>
    <property type="match status" value="1"/>
</dbReference>
<dbReference type="PANTHER" id="PTHR42648">
    <property type="entry name" value="TRANSPOSASE, PUTATIVE-RELATED"/>
    <property type="match status" value="1"/>
</dbReference>
<accession>A0ABD2U136</accession>
<proteinExistence type="predicted"/>
<dbReference type="PANTHER" id="PTHR42648:SF31">
    <property type="entry name" value="RNA-DIRECTED DNA POLYMERASE"/>
    <property type="match status" value="1"/>
</dbReference>
<comment type="caution">
    <text evidence="1">The sequence shown here is derived from an EMBL/GenBank/DDBJ whole genome shotgun (WGS) entry which is preliminary data.</text>
</comment>
<dbReference type="AlphaFoldDB" id="A0ABD2U136"/>
<gene>
    <name evidence="1" type="ORF">AABB24_014896</name>
</gene>
<evidence type="ECO:0008006" key="3">
    <source>
        <dbReference type="Google" id="ProtNLM"/>
    </source>
</evidence>